<reference evidence="2 3" key="1">
    <citation type="submission" date="2018-02" db="EMBL/GenBank/DDBJ databases">
        <title>Genomic Encyclopedia of Archaeal and Bacterial Type Strains, Phase II (KMG-II): from individual species to whole genera.</title>
        <authorList>
            <person name="Goeker M."/>
        </authorList>
    </citation>
    <scope>NUCLEOTIDE SEQUENCE [LARGE SCALE GENOMIC DNA]</scope>
    <source>
        <strain evidence="2 3">DSM 15099</strain>
    </source>
</reference>
<dbReference type="AlphaFoldDB" id="A0A2S6FUH4"/>
<accession>A0A2S6FUH4</accession>
<dbReference type="InterPro" id="IPR015985">
    <property type="entry name" value="TehB-like_dom"/>
</dbReference>
<dbReference type="STRING" id="37659.GCA_000703125_00581"/>
<proteinExistence type="predicted"/>
<dbReference type="GO" id="GO:0032259">
    <property type="term" value="P:methylation"/>
    <property type="evidence" value="ECO:0007669"/>
    <property type="project" value="UniProtKB-KW"/>
</dbReference>
<dbReference type="GO" id="GO:0008168">
    <property type="term" value="F:methyltransferase activity"/>
    <property type="evidence" value="ECO:0007669"/>
    <property type="project" value="UniProtKB-KW"/>
</dbReference>
<comment type="caution">
    <text evidence="2">The sequence shown here is derived from an EMBL/GenBank/DDBJ whole genome shotgun (WGS) entry which is preliminary data.</text>
</comment>
<dbReference type="EMBL" id="PTIS01000027">
    <property type="protein sequence ID" value="PPK43695.1"/>
    <property type="molecule type" value="Genomic_DNA"/>
</dbReference>
<dbReference type="Gene3D" id="3.40.50.150">
    <property type="entry name" value="Vaccinia Virus protein VP39"/>
    <property type="match status" value="1"/>
</dbReference>
<organism evidence="2 3">
    <name type="scientific">Clostridium algidicarnis DSM 15099</name>
    <dbReference type="NCBI Taxonomy" id="1121295"/>
    <lineage>
        <taxon>Bacteria</taxon>
        <taxon>Bacillati</taxon>
        <taxon>Bacillota</taxon>
        <taxon>Clostridia</taxon>
        <taxon>Eubacteriales</taxon>
        <taxon>Clostridiaceae</taxon>
        <taxon>Clostridium</taxon>
    </lineage>
</organism>
<dbReference type="CDD" id="cd02440">
    <property type="entry name" value="AdoMet_MTases"/>
    <property type="match status" value="1"/>
</dbReference>
<protein>
    <submittedName>
        <fullName evidence="2">Methyltransferase family protein</fullName>
    </submittedName>
</protein>
<evidence type="ECO:0000313" key="2">
    <source>
        <dbReference type="EMBL" id="PPK43695.1"/>
    </source>
</evidence>
<feature type="domain" description="Tellurite resistance methyltransferase TehB-like" evidence="1">
    <location>
        <begin position="23"/>
        <end position="104"/>
    </location>
</feature>
<evidence type="ECO:0000313" key="3">
    <source>
        <dbReference type="Proteomes" id="UP000239863"/>
    </source>
</evidence>
<keyword evidence="2" id="KW-0808">Transferase</keyword>
<dbReference type="SUPFAM" id="SSF53335">
    <property type="entry name" value="S-adenosyl-L-methionine-dependent methyltransferases"/>
    <property type="match status" value="1"/>
</dbReference>
<sequence>MEYMGNKEYWDEKFVNRSNEPLRPEKSLVENIGYFKRGHVLDIACGDGRNTLFLIKNSFKVTGVDFSNEALSRLEMFAKTNNYYVNIKQIDLSRSNSLYDIGIFDNILVNHYRLSKEQLADIENHIFDNGILFVSGFGDKHKVDSKIRKEDLIQQSDFEDINKSFELIKYIENQDDRGFFVTYIFRKKKR</sequence>
<dbReference type="InterPro" id="IPR029063">
    <property type="entry name" value="SAM-dependent_MTases_sf"/>
</dbReference>
<name>A0A2S6FUH4_9CLOT</name>
<evidence type="ECO:0000259" key="1">
    <source>
        <dbReference type="Pfam" id="PF03848"/>
    </source>
</evidence>
<dbReference type="Proteomes" id="UP000239863">
    <property type="component" value="Unassembled WGS sequence"/>
</dbReference>
<dbReference type="Pfam" id="PF03848">
    <property type="entry name" value="TehB"/>
    <property type="match status" value="1"/>
</dbReference>
<keyword evidence="2" id="KW-0489">Methyltransferase</keyword>
<dbReference type="OrthoDB" id="9804312at2"/>
<gene>
    <name evidence="2" type="ORF">BD821_12726</name>
</gene>